<feature type="compositionally biased region" description="Polar residues" evidence="1">
    <location>
        <begin position="18"/>
        <end position="28"/>
    </location>
</feature>
<evidence type="ECO:0000313" key="3">
    <source>
        <dbReference type="Proteomes" id="UP001189429"/>
    </source>
</evidence>
<reference evidence="2" key="1">
    <citation type="submission" date="2023-10" db="EMBL/GenBank/DDBJ databases">
        <authorList>
            <person name="Chen Y."/>
            <person name="Shah S."/>
            <person name="Dougan E. K."/>
            <person name="Thang M."/>
            <person name="Chan C."/>
        </authorList>
    </citation>
    <scope>NUCLEOTIDE SEQUENCE [LARGE SCALE GENOMIC DNA]</scope>
</reference>
<organism evidence="2 3">
    <name type="scientific">Prorocentrum cordatum</name>
    <dbReference type="NCBI Taxonomy" id="2364126"/>
    <lineage>
        <taxon>Eukaryota</taxon>
        <taxon>Sar</taxon>
        <taxon>Alveolata</taxon>
        <taxon>Dinophyceae</taxon>
        <taxon>Prorocentrales</taxon>
        <taxon>Prorocentraceae</taxon>
        <taxon>Prorocentrum</taxon>
    </lineage>
</organism>
<sequence length="49" mass="5196">RPPHPRTAGRPPVLRGTGASSTPSTRRTCQAAGISRWSPAWVLRAATMA</sequence>
<dbReference type="EMBL" id="CAUYUJ010003358">
    <property type="protein sequence ID" value="CAK0804990.1"/>
    <property type="molecule type" value="Genomic_DNA"/>
</dbReference>
<name>A0ABN9QJF7_9DINO</name>
<evidence type="ECO:0000313" key="2">
    <source>
        <dbReference type="EMBL" id="CAK0804990.1"/>
    </source>
</evidence>
<dbReference type="Proteomes" id="UP001189429">
    <property type="component" value="Unassembled WGS sequence"/>
</dbReference>
<protein>
    <submittedName>
        <fullName evidence="2">Uncharacterized protein</fullName>
    </submittedName>
</protein>
<comment type="caution">
    <text evidence="2">The sequence shown here is derived from an EMBL/GenBank/DDBJ whole genome shotgun (WGS) entry which is preliminary data.</text>
</comment>
<feature type="non-terminal residue" evidence="2">
    <location>
        <position position="49"/>
    </location>
</feature>
<keyword evidence="3" id="KW-1185">Reference proteome</keyword>
<feature type="non-terminal residue" evidence="2">
    <location>
        <position position="1"/>
    </location>
</feature>
<accession>A0ABN9QJF7</accession>
<evidence type="ECO:0000256" key="1">
    <source>
        <dbReference type="SAM" id="MobiDB-lite"/>
    </source>
</evidence>
<proteinExistence type="predicted"/>
<feature type="region of interest" description="Disordered" evidence="1">
    <location>
        <begin position="1"/>
        <end position="32"/>
    </location>
</feature>
<gene>
    <name evidence="2" type="ORF">PCOR1329_LOCUS11653</name>
</gene>